<sequence length="61" mass="7144">MWETINTISSIGYSAYIKTENCLHIYNIDDYHDIYEKRKPDTIITLIAKHFSTCVDNTNCI</sequence>
<name>A0A2I1GIH9_9GLOM</name>
<dbReference type="Proteomes" id="UP000234323">
    <property type="component" value="Unassembled WGS sequence"/>
</dbReference>
<dbReference type="AlphaFoldDB" id="A0A2I1GIH9"/>
<proteinExistence type="predicted"/>
<gene>
    <name evidence="1" type="ORF">RhiirA4_461275</name>
</gene>
<keyword evidence="2" id="KW-1185">Reference proteome</keyword>
<dbReference type="EMBL" id="LLXI01000452">
    <property type="protein sequence ID" value="PKY46420.1"/>
    <property type="molecule type" value="Genomic_DNA"/>
</dbReference>
<reference evidence="1 2" key="1">
    <citation type="submission" date="2015-10" db="EMBL/GenBank/DDBJ databases">
        <title>Genome analyses suggest a sexual origin of heterokaryosis in a supposedly ancient asexual fungus.</title>
        <authorList>
            <person name="Ropars J."/>
            <person name="Sedzielewska K."/>
            <person name="Noel J."/>
            <person name="Charron P."/>
            <person name="Farinelli L."/>
            <person name="Marton T."/>
            <person name="Kruger M."/>
            <person name="Pelin A."/>
            <person name="Brachmann A."/>
            <person name="Corradi N."/>
        </authorList>
    </citation>
    <scope>NUCLEOTIDE SEQUENCE [LARGE SCALE GENOMIC DNA]</scope>
    <source>
        <strain evidence="1 2">A4</strain>
    </source>
</reference>
<evidence type="ECO:0000313" key="2">
    <source>
        <dbReference type="Proteomes" id="UP000234323"/>
    </source>
</evidence>
<accession>A0A2I1GIH9</accession>
<organism evidence="1 2">
    <name type="scientific">Rhizophagus irregularis</name>
    <dbReference type="NCBI Taxonomy" id="588596"/>
    <lineage>
        <taxon>Eukaryota</taxon>
        <taxon>Fungi</taxon>
        <taxon>Fungi incertae sedis</taxon>
        <taxon>Mucoromycota</taxon>
        <taxon>Glomeromycotina</taxon>
        <taxon>Glomeromycetes</taxon>
        <taxon>Glomerales</taxon>
        <taxon>Glomeraceae</taxon>
        <taxon>Rhizophagus</taxon>
    </lineage>
</organism>
<protein>
    <submittedName>
        <fullName evidence="1">Uncharacterized protein</fullName>
    </submittedName>
</protein>
<evidence type="ECO:0000313" key="1">
    <source>
        <dbReference type="EMBL" id="PKY46420.1"/>
    </source>
</evidence>
<comment type="caution">
    <text evidence="1">The sequence shown here is derived from an EMBL/GenBank/DDBJ whole genome shotgun (WGS) entry which is preliminary data.</text>
</comment>